<dbReference type="EMBL" id="NBCO01000005">
    <property type="protein sequence ID" value="ORC91807.1"/>
    <property type="molecule type" value="Genomic_DNA"/>
</dbReference>
<accession>A0A1X0P4E5</accession>
<dbReference type="VEuPathDB" id="TriTrypDB:TM35_000054030"/>
<evidence type="ECO:0000313" key="2">
    <source>
        <dbReference type="Proteomes" id="UP000192257"/>
    </source>
</evidence>
<name>A0A1X0P4E5_9TRYP</name>
<reference evidence="1 2" key="1">
    <citation type="submission" date="2017-03" db="EMBL/GenBank/DDBJ databases">
        <title>An alternative strategy for trypanosome survival in the mammalian bloodstream revealed through genome and transcriptome analysis of the ubiquitous bovine parasite Trypanosoma (Megatrypanum) theileri.</title>
        <authorList>
            <person name="Kelly S."/>
            <person name="Ivens A."/>
            <person name="Mott A."/>
            <person name="O'Neill E."/>
            <person name="Emms D."/>
            <person name="Macleod O."/>
            <person name="Voorheis P."/>
            <person name="Matthews J."/>
            <person name="Matthews K."/>
            <person name="Carrington M."/>
        </authorList>
    </citation>
    <scope>NUCLEOTIDE SEQUENCE [LARGE SCALE GENOMIC DNA]</scope>
    <source>
        <strain evidence="1">Edinburgh</strain>
    </source>
</reference>
<protein>
    <submittedName>
        <fullName evidence="1">Uncharacterized protein</fullName>
    </submittedName>
</protein>
<gene>
    <name evidence="1" type="ORF">TM35_000054030</name>
</gene>
<dbReference type="GeneID" id="39982838"/>
<keyword evidence="2" id="KW-1185">Reference proteome</keyword>
<organism evidence="1 2">
    <name type="scientific">Trypanosoma theileri</name>
    <dbReference type="NCBI Taxonomy" id="67003"/>
    <lineage>
        <taxon>Eukaryota</taxon>
        <taxon>Discoba</taxon>
        <taxon>Euglenozoa</taxon>
        <taxon>Kinetoplastea</taxon>
        <taxon>Metakinetoplastina</taxon>
        <taxon>Trypanosomatida</taxon>
        <taxon>Trypanosomatidae</taxon>
        <taxon>Trypanosoma</taxon>
    </lineage>
</organism>
<dbReference type="OrthoDB" id="270625at2759"/>
<dbReference type="Proteomes" id="UP000192257">
    <property type="component" value="Unassembled WGS sequence"/>
</dbReference>
<evidence type="ECO:0000313" key="1">
    <source>
        <dbReference type="EMBL" id="ORC91807.1"/>
    </source>
</evidence>
<comment type="caution">
    <text evidence="1">The sequence shown here is derived from an EMBL/GenBank/DDBJ whole genome shotgun (WGS) entry which is preliminary data.</text>
</comment>
<dbReference type="AlphaFoldDB" id="A0A1X0P4E5"/>
<sequence length="139" mass="15110">MSRPIVEAEVALSRCVEAMRDALLTTVKDALPQSTGSPDTTSAECDLVDTAAQRLEWESGVEQQRIGRIVDELDRHFAELERALTALPDVPIALLDRDIAWLNTEASSLAQAMISTYDEAESLAAKLEGEIVTQSVPSI</sequence>
<proteinExistence type="predicted"/>
<dbReference type="RefSeq" id="XP_028885873.1">
    <property type="nucleotide sequence ID" value="XM_029023058.1"/>
</dbReference>